<proteinExistence type="inferred from homology"/>
<dbReference type="InterPro" id="IPR011057">
    <property type="entry name" value="Mss4-like_sf"/>
</dbReference>
<dbReference type="NCBIfam" id="TIGR00401">
    <property type="entry name" value="msrA"/>
    <property type="match status" value="1"/>
</dbReference>
<dbReference type="Pfam" id="PF01625">
    <property type="entry name" value="PMSR"/>
    <property type="match status" value="1"/>
</dbReference>
<dbReference type="HAMAP" id="MF_01401">
    <property type="entry name" value="MsrA"/>
    <property type="match status" value="1"/>
</dbReference>
<evidence type="ECO:0000256" key="1">
    <source>
        <dbReference type="ARBA" id="ARBA00023002"/>
    </source>
</evidence>
<reference evidence="9 10" key="1">
    <citation type="journal article" date="2016" name="Nat. Commun.">
        <title>Thousands of microbial genomes shed light on interconnected biogeochemical processes in an aquifer system.</title>
        <authorList>
            <person name="Anantharaman K."/>
            <person name="Brown C.T."/>
            <person name="Hug L.A."/>
            <person name="Sharon I."/>
            <person name="Castelle C.J."/>
            <person name="Probst A.J."/>
            <person name="Thomas B.C."/>
            <person name="Singh A."/>
            <person name="Wilkins M.J."/>
            <person name="Karaoz U."/>
            <person name="Brodie E.L."/>
            <person name="Williams K.H."/>
            <person name="Hubbard S.S."/>
            <person name="Banfield J.F."/>
        </authorList>
    </citation>
    <scope>NUCLEOTIDE SEQUENCE [LARGE SCALE GENOMIC DNA]</scope>
</reference>
<dbReference type="Gene3D" id="3.30.1060.10">
    <property type="entry name" value="Peptide methionine sulphoxide reductase MsrA"/>
    <property type="match status" value="1"/>
</dbReference>
<feature type="active site" evidence="7">
    <location>
        <position position="18"/>
    </location>
</feature>
<comment type="catalytic activity">
    <reaction evidence="4 6">
        <text>L-methionyl-[protein] + [thioredoxin]-disulfide + H2O = L-methionyl-(R)-S-oxide-[protein] + [thioredoxin]-dithiol</text>
        <dbReference type="Rhea" id="RHEA:24164"/>
        <dbReference type="Rhea" id="RHEA-COMP:10698"/>
        <dbReference type="Rhea" id="RHEA-COMP:10700"/>
        <dbReference type="Rhea" id="RHEA-COMP:12313"/>
        <dbReference type="Rhea" id="RHEA-COMP:12314"/>
        <dbReference type="ChEBI" id="CHEBI:15377"/>
        <dbReference type="ChEBI" id="CHEBI:16044"/>
        <dbReference type="ChEBI" id="CHEBI:29950"/>
        <dbReference type="ChEBI" id="CHEBI:45764"/>
        <dbReference type="ChEBI" id="CHEBI:50058"/>
        <dbReference type="EC" id="1.8.4.12"/>
    </reaction>
</comment>
<dbReference type="Proteomes" id="UP000177025">
    <property type="component" value="Unassembled WGS sequence"/>
</dbReference>
<feature type="domain" description="MsrB" evidence="8">
    <location>
        <begin position="195"/>
        <end position="317"/>
    </location>
</feature>
<dbReference type="InterPro" id="IPR002569">
    <property type="entry name" value="Met_Sox_Rdtase_MsrA_dom"/>
</dbReference>
<dbReference type="HAMAP" id="MF_01400">
    <property type="entry name" value="MsrB"/>
    <property type="match status" value="1"/>
</dbReference>
<dbReference type="SUPFAM" id="SSF51316">
    <property type="entry name" value="Mss4-like"/>
    <property type="match status" value="1"/>
</dbReference>
<evidence type="ECO:0000256" key="5">
    <source>
        <dbReference type="ARBA" id="ARBA00048782"/>
    </source>
</evidence>
<feature type="active site" description="Nucleophile" evidence="6">
    <location>
        <position position="306"/>
    </location>
</feature>
<accession>A0A1F4U8F7</accession>
<dbReference type="NCBIfam" id="TIGR00357">
    <property type="entry name" value="peptide-methionine (R)-S-oxide reductase MsrB"/>
    <property type="match status" value="1"/>
</dbReference>
<dbReference type="AlphaFoldDB" id="A0A1F4U8F7"/>
<dbReference type="GO" id="GO:0033744">
    <property type="term" value="F:L-methionine:thioredoxin-disulfide S-oxidoreductase activity"/>
    <property type="evidence" value="ECO:0007669"/>
    <property type="project" value="RHEA"/>
</dbReference>
<comment type="caution">
    <text evidence="6">Lacks conserved residue(s) required for the propagation of feature annotation.</text>
</comment>
<evidence type="ECO:0000256" key="2">
    <source>
        <dbReference type="ARBA" id="ARBA00023268"/>
    </source>
</evidence>
<gene>
    <name evidence="6" type="primary">msrB</name>
    <name evidence="7" type="synonym">msrA</name>
    <name evidence="9" type="ORF">A2Y85_02150</name>
</gene>
<dbReference type="FunFam" id="2.170.150.20:FF:000003">
    <property type="entry name" value="Peptide methionine sulfoxide reductase MsrB"/>
    <property type="match status" value="1"/>
</dbReference>
<organism evidence="9 10">
    <name type="scientific">candidate division WOR-3 bacterium RBG_13_43_14</name>
    <dbReference type="NCBI Taxonomy" id="1802590"/>
    <lineage>
        <taxon>Bacteria</taxon>
        <taxon>Bacteria division WOR-3</taxon>
    </lineage>
</organism>
<dbReference type="PANTHER" id="PTHR43774:SF1">
    <property type="entry name" value="PEPTIDE METHIONINE SULFOXIDE REDUCTASE MSRA 2"/>
    <property type="match status" value="1"/>
</dbReference>
<evidence type="ECO:0000313" key="10">
    <source>
        <dbReference type="Proteomes" id="UP000177025"/>
    </source>
</evidence>
<comment type="caution">
    <text evidence="9">The sequence shown here is derived from an EMBL/GenBank/DDBJ whole genome shotgun (WGS) entry which is preliminary data.</text>
</comment>
<comment type="catalytic activity">
    <reaction evidence="5 7">
        <text>[thioredoxin]-disulfide + L-methionine + H2O = L-methionine (S)-S-oxide + [thioredoxin]-dithiol</text>
        <dbReference type="Rhea" id="RHEA:19993"/>
        <dbReference type="Rhea" id="RHEA-COMP:10698"/>
        <dbReference type="Rhea" id="RHEA-COMP:10700"/>
        <dbReference type="ChEBI" id="CHEBI:15377"/>
        <dbReference type="ChEBI" id="CHEBI:29950"/>
        <dbReference type="ChEBI" id="CHEBI:50058"/>
        <dbReference type="ChEBI" id="CHEBI:57844"/>
        <dbReference type="ChEBI" id="CHEBI:58772"/>
        <dbReference type="EC" id="1.8.4.11"/>
    </reaction>
</comment>
<keyword evidence="2" id="KW-0511">Multifunctional enzyme</keyword>
<dbReference type="InterPro" id="IPR002579">
    <property type="entry name" value="Met_Sox_Rdtase_MsrB_dom"/>
</dbReference>
<dbReference type="GO" id="GO:0033743">
    <property type="term" value="F:peptide-methionine (R)-S-oxide reductase activity"/>
    <property type="evidence" value="ECO:0007669"/>
    <property type="project" value="UniProtKB-UniRule"/>
</dbReference>
<evidence type="ECO:0000256" key="3">
    <source>
        <dbReference type="ARBA" id="ARBA00047806"/>
    </source>
</evidence>
<dbReference type="EC" id="1.8.4.11" evidence="7"/>
<evidence type="ECO:0000259" key="8">
    <source>
        <dbReference type="PROSITE" id="PS51790"/>
    </source>
</evidence>
<sequence length="335" mass="38636">MDNSDQSKYQTATFAGGCFWCLEPPFENLEGVVKVISGYTGGTVKNPSYEQVCSGRTGHYEAVQVLYDPDKITYEKLLEVFWQQIDPTDPNGQFADQGEQYRTAIFYHSDEQRAVVEQYQRLLEESKIFMDPIVTKIKPASIFYPAEDYHQDYYKKCPVRYKTYRSLSGREHYIKDVWDNHKMKLTINRIVKLPQDELKKKLSPMQYRVTQENGTEPPFNNEYWDNKNDGIYVDIVSGAPLFSSRDKFDSGCGWPSFIKPLSDSVVVERIDKSCSMVRTEVRSKSADSHLGHVFDDGPPSTGLRYCINSAALEFIPKEELIEKGYGEYLKLFKID</sequence>
<dbReference type="SUPFAM" id="SSF55068">
    <property type="entry name" value="Peptide methionine sulfoxide reductase"/>
    <property type="match status" value="1"/>
</dbReference>
<evidence type="ECO:0000313" key="9">
    <source>
        <dbReference type="EMBL" id="OGC41234.1"/>
    </source>
</evidence>
<comment type="catalytic activity">
    <reaction evidence="3 7">
        <text>L-methionyl-[protein] + [thioredoxin]-disulfide + H2O = L-methionyl-(S)-S-oxide-[protein] + [thioredoxin]-dithiol</text>
        <dbReference type="Rhea" id="RHEA:14217"/>
        <dbReference type="Rhea" id="RHEA-COMP:10698"/>
        <dbReference type="Rhea" id="RHEA-COMP:10700"/>
        <dbReference type="Rhea" id="RHEA-COMP:12313"/>
        <dbReference type="Rhea" id="RHEA-COMP:12315"/>
        <dbReference type="ChEBI" id="CHEBI:15377"/>
        <dbReference type="ChEBI" id="CHEBI:16044"/>
        <dbReference type="ChEBI" id="CHEBI:29950"/>
        <dbReference type="ChEBI" id="CHEBI:44120"/>
        <dbReference type="ChEBI" id="CHEBI:50058"/>
        <dbReference type="EC" id="1.8.4.11"/>
    </reaction>
</comment>
<protein>
    <recommendedName>
        <fullName evidence="6 7">Multifunctional fusion protein</fullName>
    </recommendedName>
    <domain>
        <recommendedName>
            <fullName evidence="7">Peptide methionine sulfoxide reductase MsrA</fullName>
            <shortName evidence="7">Protein-methionine-S-oxide reductase</shortName>
            <ecNumber evidence="7">1.8.4.11</ecNumber>
        </recommendedName>
        <alternativeName>
            <fullName evidence="7">Peptide-methionine (S)-S-oxide reductase</fullName>
            <shortName evidence="7">Peptide Met(O) reductase</shortName>
        </alternativeName>
    </domain>
    <domain>
        <recommendedName>
            <fullName evidence="6">Peptide methionine sulfoxide reductase MsrB</fullName>
            <ecNumber evidence="6">1.8.4.12</ecNumber>
        </recommendedName>
        <alternativeName>
            <fullName evidence="6">Peptide-methionine (R)-S-oxide reductase</fullName>
        </alternativeName>
    </domain>
</protein>
<dbReference type="PANTHER" id="PTHR43774">
    <property type="entry name" value="PEPTIDE METHIONINE SULFOXIDE REDUCTASE"/>
    <property type="match status" value="1"/>
</dbReference>
<evidence type="ECO:0000256" key="6">
    <source>
        <dbReference type="HAMAP-Rule" id="MF_01400"/>
    </source>
</evidence>
<comment type="similarity">
    <text evidence="7">Belongs to the MsrA Met sulfoxide reductase family.</text>
</comment>
<evidence type="ECO:0000256" key="7">
    <source>
        <dbReference type="HAMAP-Rule" id="MF_01401"/>
    </source>
</evidence>
<dbReference type="PROSITE" id="PS51790">
    <property type="entry name" value="MSRB"/>
    <property type="match status" value="1"/>
</dbReference>
<name>A0A1F4U8F7_UNCW3</name>
<dbReference type="GO" id="GO:0008113">
    <property type="term" value="F:peptide-methionine (S)-S-oxide reductase activity"/>
    <property type="evidence" value="ECO:0007669"/>
    <property type="project" value="UniProtKB-UniRule"/>
</dbReference>
<dbReference type="Gene3D" id="2.170.150.20">
    <property type="entry name" value="Peptide methionine sulfoxide reductase"/>
    <property type="match status" value="1"/>
</dbReference>
<keyword evidence="1 6" id="KW-0560">Oxidoreductase</keyword>
<dbReference type="EMBL" id="MEUM01000116">
    <property type="protein sequence ID" value="OGC41234.1"/>
    <property type="molecule type" value="Genomic_DNA"/>
</dbReference>
<evidence type="ECO:0000256" key="4">
    <source>
        <dbReference type="ARBA" id="ARBA00048488"/>
    </source>
</evidence>
<comment type="function">
    <text evidence="7">Has an important function as a repair enzyme for proteins that have been inactivated by oxidation. Catalyzes the reversible oxidation-reduction of methionine sulfoxide in proteins to methionine.</text>
</comment>
<dbReference type="InterPro" id="IPR036509">
    <property type="entry name" value="Met_Sox_Rdtase_MsrA_sf"/>
</dbReference>
<dbReference type="EC" id="1.8.4.12" evidence="6"/>
<dbReference type="Pfam" id="PF01641">
    <property type="entry name" value="SelR"/>
    <property type="match status" value="1"/>
</dbReference>
<comment type="similarity">
    <text evidence="6">Belongs to the MsrB Met sulfoxide reductase family.</text>
</comment>